<dbReference type="InterPro" id="IPR019301">
    <property type="entry name" value="Flagellar_prot_FlgJ_N"/>
</dbReference>
<gene>
    <name evidence="2" type="ORF">NQT62_13980</name>
</gene>
<evidence type="ECO:0000313" key="2">
    <source>
        <dbReference type="EMBL" id="MCQ8897546.1"/>
    </source>
</evidence>
<organism evidence="2 3">
    <name type="scientific">Limnobacter humi</name>
    <dbReference type="NCBI Taxonomy" id="1778671"/>
    <lineage>
        <taxon>Bacteria</taxon>
        <taxon>Pseudomonadati</taxon>
        <taxon>Pseudomonadota</taxon>
        <taxon>Betaproteobacteria</taxon>
        <taxon>Burkholderiales</taxon>
        <taxon>Burkholderiaceae</taxon>
        <taxon>Limnobacter</taxon>
    </lineage>
</organism>
<accession>A0ABT1WKA4</accession>
<dbReference type="Proteomes" id="UP001204142">
    <property type="component" value="Unassembled WGS sequence"/>
</dbReference>
<protein>
    <submittedName>
        <fullName evidence="2">Rod-binding protein</fullName>
    </submittedName>
</protein>
<dbReference type="EMBL" id="JANIGO010000005">
    <property type="protein sequence ID" value="MCQ8897546.1"/>
    <property type="molecule type" value="Genomic_DNA"/>
</dbReference>
<dbReference type="Pfam" id="PF10135">
    <property type="entry name" value="Rod-binding"/>
    <property type="match status" value="1"/>
</dbReference>
<keyword evidence="3" id="KW-1185">Reference proteome</keyword>
<name>A0ABT1WKA4_9BURK</name>
<proteinExistence type="predicted"/>
<sequence>MASGDVGNNTAYWDSQGLSQLKRLSTGTPDQQRQAAKAAAQEFEALLLSELLKAAKAGEGTEDGLFSSDAMKSYQGMFNQQIAHSLAGKGLGFAQQIEQMILQFSAPKTVDPPDSQ</sequence>
<dbReference type="RefSeq" id="WP_256765351.1">
    <property type="nucleotide sequence ID" value="NZ_JANIGO010000005.1"/>
</dbReference>
<comment type="caution">
    <text evidence="2">The sequence shown here is derived from an EMBL/GenBank/DDBJ whole genome shotgun (WGS) entry which is preliminary data.</text>
</comment>
<reference evidence="2 3" key="1">
    <citation type="submission" date="2022-07" db="EMBL/GenBank/DDBJ databases">
        <authorList>
            <person name="Xamxidin M."/>
            <person name="Wu M."/>
        </authorList>
    </citation>
    <scope>NUCLEOTIDE SEQUENCE [LARGE SCALE GENOMIC DNA]</scope>
    <source>
        <strain evidence="2 3">NBRC 111650</strain>
    </source>
</reference>
<evidence type="ECO:0000259" key="1">
    <source>
        <dbReference type="Pfam" id="PF10135"/>
    </source>
</evidence>
<evidence type="ECO:0000313" key="3">
    <source>
        <dbReference type="Proteomes" id="UP001204142"/>
    </source>
</evidence>
<feature type="domain" description="Flagellar protein FlgJ N-terminal" evidence="1">
    <location>
        <begin position="61"/>
        <end position="99"/>
    </location>
</feature>